<dbReference type="GO" id="GO:0016780">
    <property type="term" value="F:phosphotransferase activity, for other substituted phosphate groups"/>
    <property type="evidence" value="ECO:0007669"/>
    <property type="project" value="TreeGrafter"/>
</dbReference>
<keyword evidence="4" id="KW-0808">Transferase</keyword>
<protein>
    <submittedName>
        <fullName evidence="4">Exopolysaccharide biosynthesis polyprenyl glycosylphosphotransferase</fullName>
    </submittedName>
</protein>
<evidence type="ECO:0000256" key="1">
    <source>
        <dbReference type="ARBA" id="ARBA00006464"/>
    </source>
</evidence>
<reference evidence="4 5" key="1">
    <citation type="submission" date="2017-02" db="EMBL/GenBank/DDBJ databases">
        <authorList>
            <person name="Peterson S.W."/>
        </authorList>
    </citation>
    <scope>NUCLEOTIDE SEQUENCE [LARGE SCALE GENOMIC DNA]</scope>
    <source>
        <strain evidence="4 5">DSM 18034</strain>
    </source>
</reference>
<evidence type="ECO:0000313" key="5">
    <source>
        <dbReference type="Proteomes" id="UP000189733"/>
    </source>
</evidence>
<dbReference type="PANTHER" id="PTHR30576">
    <property type="entry name" value="COLANIC BIOSYNTHESIS UDP-GLUCOSE LIPID CARRIER TRANSFERASE"/>
    <property type="match status" value="1"/>
</dbReference>
<sequence>MKHFDEERRKELDALYGQYARGGRFAAYRARLRKWRKQSLWRATVWSTLALKRVLDILGAAAGLTVLSPVLLGTAFGIWFEDQGPIFFRQERVGKRGTLFGMYKFRSMVTDADRVLEEIREKNEAGDVLFKMKDDPRITKIGRVIRKFSIDELPQFINVLWGDMSLVGPRPALPSEVEQYAQKERVRLIVKPGITCLWQIGGRSNLDFQQQVELDRTYIESQSFWGDIKILLKTVPAVLTGKGAY</sequence>
<accession>A0A1T4WNY4</accession>
<keyword evidence="5" id="KW-1185">Reference proteome</keyword>
<dbReference type="OrthoDB" id="9808602at2"/>
<dbReference type="RefSeq" id="WP_078685762.1">
    <property type="nucleotide sequence ID" value="NZ_FUYA01000009.1"/>
</dbReference>
<keyword evidence="2" id="KW-0472">Membrane</keyword>
<dbReference type="Pfam" id="PF02397">
    <property type="entry name" value="Bac_transf"/>
    <property type="match status" value="1"/>
</dbReference>
<evidence type="ECO:0000313" key="4">
    <source>
        <dbReference type="EMBL" id="SKA79052.1"/>
    </source>
</evidence>
<comment type="similarity">
    <text evidence="1">Belongs to the bacterial sugar transferase family.</text>
</comment>
<dbReference type="AlphaFoldDB" id="A0A1T4WNY4"/>
<feature type="domain" description="Bacterial sugar transferase" evidence="3">
    <location>
        <begin position="52"/>
        <end position="239"/>
    </location>
</feature>
<proteinExistence type="inferred from homology"/>
<keyword evidence="2" id="KW-1133">Transmembrane helix</keyword>
<evidence type="ECO:0000259" key="3">
    <source>
        <dbReference type="Pfam" id="PF02397"/>
    </source>
</evidence>
<dbReference type="STRING" id="1121442.SAMN02745702_02481"/>
<evidence type="ECO:0000256" key="2">
    <source>
        <dbReference type="SAM" id="Phobius"/>
    </source>
</evidence>
<dbReference type="PANTHER" id="PTHR30576:SF10">
    <property type="entry name" value="SLL5057 PROTEIN"/>
    <property type="match status" value="1"/>
</dbReference>
<keyword evidence="2" id="KW-0812">Transmembrane</keyword>
<organism evidence="4 5">
    <name type="scientific">Desulfobaculum bizertense DSM 18034</name>
    <dbReference type="NCBI Taxonomy" id="1121442"/>
    <lineage>
        <taxon>Bacteria</taxon>
        <taxon>Pseudomonadati</taxon>
        <taxon>Thermodesulfobacteriota</taxon>
        <taxon>Desulfovibrionia</taxon>
        <taxon>Desulfovibrionales</taxon>
        <taxon>Desulfovibrionaceae</taxon>
        <taxon>Desulfobaculum</taxon>
    </lineage>
</organism>
<dbReference type="InterPro" id="IPR003362">
    <property type="entry name" value="Bact_transf"/>
</dbReference>
<name>A0A1T4WNY4_9BACT</name>
<dbReference type="EMBL" id="FUYA01000009">
    <property type="protein sequence ID" value="SKA79052.1"/>
    <property type="molecule type" value="Genomic_DNA"/>
</dbReference>
<feature type="transmembrane region" description="Helical" evidence="2">
    <location>
        <begin position="57"/>
        <end position="80"/>
    </location>
</feature>
<gene>
    <name evidence="4" type="ORF">SAMN02745702_02481</name>
</gene>
<dbReference type="Proteomes" id="UP000189733">
    <property type="component" value="Unassembled WGS sequence"/>
</dbReference>